<dbReference type="AlphaFoldDB" id="U3TD94"/>
<sequence length="101" mass="11125">MLEASVDAVCPFTGAPDSYDIEVEYVSREACLEALSLASWLEKFRGVRISQEQLAQEIVSTLKELLNPEYVCVKLTGSHGRVGMVVEKCEDTSPAEEMSPI</sequence>
<dbReference type="GO" id="GO:0033739">
    <property type="term" value="F:preQ1 synthase activity"/>
    <property type="evidence" value="ECO:0007669"/>
    <property type="project" value="InterPro"/>
</dbReference>
<gene>
    <name evidence="1" type="ORF">ACAM_0927</name>
</gene>
<dbReference type="Pfam" id="PF14489">
    <property type="entry name" value="QueF"/>
    <property type="match status" value="1"/>
</dbReference>
<dbReference type="GO" id="GO:0003934">
    <property type="term" value="F:GTP cyclohydrolase I activity"/>
    <property type="evidence" value="ECO:0007669"/>
    <property type="project" value="UniProtKB-EC"/>
</dbReference>
<keyword evidence="1" id="KW-0378">Hydrolase</keyword>
<evidence type="ECO:0000313" key="2">
    <source>
        <dbReference type="Proteomes" id="UP000016887"/>
    </source>
</evidence>
<dbReference type="RefSeq" id="WP_022541669.1">
    <property type="nucleotide sequence ID" value="NZ_BBBZ01000005.1"/>
</dbReference>
<dbReference type="OrthoDB" id="374181at2157"/>
<dbReference type="GO" id="GO:0008616">
    <property type="term" value="P:tRNA queuosine(34) biosynthetic process"/>
    <property type="evidence" value="ECO:0007669"/>
    <property type="project" value="InterPro"/>
</dbReference>
<dbReference type="PANTHER" id="PTHR34354:SF1">
    <property type="entry name" value="NADPH-DEPENDENT 7-CYANO-7-DEAZAGUANINE REDUCTASE"/>
    <property type="match status" value="1"/>
</dbReference>
<dbReference type="eggNOG" id="arCOG04210">
    <property type="taxonomic scope" value="Archaea"/>
</dbReference>
<dbReference type="InterPro" id="IPR050084">
    <property type="entry name" value="NADPH_dep_7-cyano-7-deazaG_red"/>
</dbReference>
<dbReference type="Gene3D" id="3.30.1130.10">
    <property type="match status" value="1"/>
</dbReference>
<dbReference type="KEGG" id="acj:ACAM_0927"/>
<proteinExistence type="predicted"/>
<evidence type="ECO:0000313" key="1">
    <source>
        <dbReference type="EMBL" id="BAN90396.1"/>
    </source>
</evidence>
<dbReference type="InterPro" id="IPR043133">
    <property type="entry name" value="GTP-CH-I_C/QueF"/>
</dbReference>
<dbReference type="EMBL" id="AP012489">
    <property type="protein sequence ID" value="BAN90396.1"/>
    <property type="molecule type" value="Genomic_DNA"/>
</dbReference>
<organism evidence="1 2">
    <name type="scientific">Aeropyrum camini SY1 = JCM 12091</name>
    <dbReference type="NCBI Taxonomy" id="1198449"/>
    <lineage>
        <taxon>Archaea</taxon>
        <taxon>Thermoproteota</taxon>
        <taxon>Thermoprotei</taxon>
        <taxon>Desulfurococcales</taxon>
        <taxon>Desulfurococcaceae</taxon>
        <taxon>Aeropyrum</taxon>
    </lineage>
</organism>
<dbReference type="STRING" id="1198449.ACAM_0927"/>
<dbReference type="PANTHER" id="PTHR34354">
    <property type="entry name" value="NADPH-DEPENDENT 7-CYANO-7-DEAZAGUANINE REDUCTASE"/>
    <property type="match status" value="1"/>
</dbReference>
<dbReference type="SUPFAM" id="SSF55620">
    <property type="entry name" value="Tetrahydrobiopterin biosynthesis enzymes-like"/>
    <property type="match status" value="1"/>
</dbReference>
<name>U3TD94_9CREN</name>
<dbReference type="Proteomes" id="UP000016887">
    <property type="component" value="Chromosome"/>
</dbReference>
<accession>U3TD94</accession>
<keyword evidence="2" id="KW-1185">Reference proteome</keyword>
<protein>
    <submittedName>
        <fullName evidence="1">GTP cyclohydrolase I</fullName>
        <ecNumber evidence="1">3.5.4.16</ecNumber>
    </submittedName>
</protein>
<dbReference type="EC" id="3.5.4.16" evidence="1"/>
<dbReference type="InterPro" id="IPR029500">
    <property type="entry name" value="QueF"/>
</dbReference>
<reference evidence="1 2" key="1">
    <citation type="journal article" date="2013" name="Appl. Environ. Microbiol.">
        <title>Variation of the Virus-Related Elements within Syntenic Genomes of the Hyperthermophilic Archaeon Aeropyrum.</title>
        <authorList>
            <person name="Daifuku T."/>
            <person name="Yoshida T."/>
            <person name="Kitamura T."/>
            <person name="Kawaichi S."/>
            <person name="Inoue T."/>
            <person name="Nomura K."/>
            <person name="Yoshida Y."/>
            <person name="Kuno S."/>
            <person name="Sako Y."/>
        </authorList>
    </citation>
    <scope>NUCLEOTIDE SEQUENCE [LARGE SCALE GENOMIC DNA]</scope>
    <source>
        <strain evidence="1 2">SY1</strain>
    </source>
</reference>